<dbReference type="PIRSF" id="PIRSF011789">
    <property type="entry name" value="tRNA_splic_SEN2"/>
    <property type="match status" value="1"/>
</dbReference>
<keyword evidence="8 9" id="KW-0378">Hydrolase</keyword>
<comment type="function">
    <text evidence="4">Constitutes one of the two catalytic subunit of the tRNA-splicing endonuclease complex, a complex responsible for identification and cleavage of the splice sites in pre-tRNA. It cleaves pre-tRNA at the 5'- and 3'-splice sites to release the intron. The products are an intron and two tRNA half-molecules bearing 2',3'-cyclic phosphate and 5'-OH termini. There are no conserved sequences at the splice sites, but the intron is invariably located at the same site in the gene, placing the splice sites an invariant distance from the constant structural features of the tRNA body.</text>
</comment>
<dbReference type="GO" id="GO:0000213">
    <property type="term" value="F:tRNA-intron lyase activity"/>
    <property type="evidence" value="ECO:0007669"/>
    <property type="project" value="UniProtKB-UniRule"/>
</dbReference>
<evidence type="ECO:0000256" key="3">
    <source>
        <dbReference type="ARBA" id="ARBA00023239"/>
    </source>
</evidence>
<evidence type="ECO:0000256" key="2">
    <source>
        <dbReference type="ARBA" id="ARBA00022694"/>
    </source>
</evidence>
<keyword evidence="2 4" id="KW-0819">tRNA processing</keyword>
<organism evidence="7 8">
    <name type="scientific">Bicyclus anynana</name>
    <name type="common">Squinting bush brown butterfly</name>
    <dbReference type="NCBI Taxonomy" id="110368"/>
    <lineage>
        <taxon>Eukaryota</taxon>
        <taxon>Metazoa</taxon>
        <taxon>Ecdysozoa</taxon>
        <taxon>Arthropoda</taxon>
        <taxon>Hexapoda</taxon>
        <taxon>Insecta</taxon>
        <taxon>Pterygota</taxon>
        <taxon>Neoptera</taxon>
        <taxon>Endopterygota</taxon>
        <taxon>Lepidoptera</taxon>
        <taxon>Glossata</taxon>
        <taxon>Ditrysia</taxon>
        <taxon>Papilionoidea</taxon>
        <taxon>Nymphalidae</taxon>
        <taxon>Satyrinae</taxon>
        <taxon>Satyrini</taxon>
        <taxon>Mycalesina</taxon>
        <taxon>Bicyclus</taxon>
    </lineage>
</organism>
<dbReference type="RefSeq" id="XP_023952330.1">
    <property type="nucleotide sequence ID" value="XM_024096562.1"/>
</dbReference>
<sequence length="368" mass="42428">MNNLQRNEDSGNDDPNMFPIGVESSLQLPLDNSMCIVFTGHYNGIGVEVRPPDEMKLLYHMGCFGKGSTSRSRPKPVTNSPVFIRKRQFLKRNYWYKRFGKAQKNTDPDSFFKDIDQLAAKILNDSEKQTGKDVINLVSSDDEDLEDIASLTDNSDFDDSFKENAVVVVANSDSEDDNYFANLKPKYCTNKIILKEKLMLTLQEAFFLLYGLGCLQIVNFENNILTIEECWKLFSETESNFIEKYVVYHYFRSKGYIVKPGIKFGGDYLLYKEGPGVNHADYIVVINYGKEDMDWTSLLGHLRMATTTVKEILIIEVKRSNKEHMKLPQDLQEYRVRELLLSRKIPVIINNDDNYARFYLLILLTTVS</sequence>
<gene>
    <name evidence="8 9" type="primary">LOC112056186</name>
</gene>
<evidence type="ECO:0000313" key="8">
    <source>
        <dbReference type="RefSeq" id="XP_023952330.1"/>
    </source>
</evidence>
<feature type="active site" evidence="5">
    <location>
        <position position="271"/>
    </location>
</feature>
<evidence type="ECO:0000313" key="9">
    <source>
        <dbReference type="RefSeq" id="XP_023952331.1"/>
    </source>
</evidence>
<dbReference type="Gene3D" id="3.40.1350.10">
    <property type="match status" value="1"/>
</dbReference>
<dbReference type="InterPro" id="IPR011856">
    <property type="entry name" value="tRNA_endonuc-like_dom_sf"/>
</dbReference>
<dbReference type="EC" id="4.6.1.16" evidence="4"/>
<dbReference type="Pfam" id="PF01974">
    <property type="entry name" value="tRNA_int_endo"/>
    <property type="match status" value="1"/>
</dbReference>
<name>A0A6J1NXK7_BICAN</name>
<evidence type="ECO:0000256" key="4">
    <source>
        <dbReference type="PIRNR" id="PIRNR011789"/>
    </source>
</evidence>
<evidence type="ECO:0000259" key="6">
    <source>
        <dbReference type="Pfam" id="PF01974"/>
    </source>
</evidence>
<dbReference type="KEGG" id="bany:112056186"/>
<keyword evidence="3 4" id="KW-0456">Lyase</keyword>
<feature type="active site" evidence="5">
    <location>
        <position position="279"/>
    </location>
</feature>
<dbReference type="NCBIfam" id="TIGR00324">
    <property type="entry name" value="endA"/>
    <property type="match status" value="1"/>
</dbReference>
<dbReference type="SUPFAM" id="SSF53032">
    <property type="entry name" value="tRNA-intron endonuclease catalytic domain-like"/>
    <property type="match status" value="1"/>
</dbReference>
<keyword evidence="8 9" id="KW-0255">Endonuclease</keyword>
<feature type="active site" evidence="5">
    <location>
        <position position="310"/>
    </location>
</feature>
<protein>
    <recommendedName>
        <fullName evidence="4">tRNA-splicing endonuclease subunit Sen2</fullName>
        <ecNumber evidence="4">4.6.1.16</ecNumber>
    </recommendedName>
</protein>
<accession>A0A6J1NXK7</accession>
<dbReference type="PANTHER" id="PTHR21227:SF0">
    <property type="entry name" value="TRNA-SPLICING ENDONUCLEASE SUBUNIT SEN2"/>
    <property type="match status" value="1"/>
</dbReference>
<dbReference type="InterPro" id="IPR006677">
    <property type="entry name" value="tRNA_intron_Endonuc_cat-like"/>
</dbReference>
<evidence type="ECO:0000313" key="7">
    <source>
        <dbReference type="Proteomes" id="UP001652582"/>
    </source>
</evidence>
<dbReference type="CDD" id="cd22363">
    <property type="entry name" value="tRNA-intron_lyase_C"/>
    <property type="match status" value="1"/>
</dbReference>
<keyword evidence="7" id="KW-1185">Reference proteome</keyword>
<dbReference type="GeneID" id="112056186"/>
<dbReference type="GO" id="GO:0003676">
    <property type="term" value="F:nucleic acid binding"/>
    <property type="evidence" value="ECO:0007669"/>
    <property type="project" value="InterPro"/>
</dbReference>
<reference evidence="8 9" key="1">
    <citation type="submission" date="2025-04" db="UniProtKB">
        <authorList>
            <consortium name="RefSeq"/>
        </authorList>
    </citation>
    <scope>IDENTIFICATION</scope>
</reference>
<comment type="similarity">
    <text evidence="1 4">Belongs to the tRNA-intron endonuclease family.</text>
</comment>
<dbReference type="PANTHER" id="PTHR21227">
    <property type="entry name" value="TRNA-SPLICING ENDONUCLEASE SUBUNIT SEN2"/>
    <property type="match status" value="1"/>
</dbReference>
<dbReference type="RefSeq" id="XP_023952331.1">
    <property type="nucleotide sequence ID" value="XM_024096563.1"/>
</dbReference>
<dbReference type="GO" id="GO:0000379">
    <property type="term" value="P:tRNA-type intron splice site recognition and cleavage"/>
    <property type="evidence" value="ECO:0007669"/>
    <property type="project" value="TreeGrafter"/>
</dbReference>
<dbReference type="InterPro" id="IPR016589">
    <property type="entry name" value="tRNA_splic_SEN2"/>
</dbReference>
<dbReference type="GO" id="GO:0000214">
    <property type="term" value="C:tRNA-intron endonuclease complex"/>
    <property type="evidence" value="ECO:0007669"/>
    <property type="project" value="UniProtKB-UniRule"/>
</dbReference>
<dbReference type="Proteomes" id="UP001652582">
    <property type="component" value="Chromosome 19"/>
</dbReference>
<evidence type="ECO:0000256" key="1">
    <source>
        <dbReference type="ARBA" id="ARBA00008078"/>
    </source>
</evidence>
<dbReference type="AlphaFoldDB" id="A0A6J1NXK7"/>
<dbReference type="InterPro" id="IPR036167">
    <property type="entry name" value="tRNA_intron_Endo_cat-like_sf"/>
</dbReference>
<dbReference type="CTD" id="80746"/>
<keyword evidence="8 9" id="KW-0540">Nuclease</keyword>
<dbReference type="GO" id="GO:0005737">
    <property type="term" value="C:cytoplasm"/>
    <property type="evidence" value="ECO:0007669"/>
    <property type="project" value="TreeGrafter"/>
</dbReference>
<dbReference type="OrthoDB" id="10249562at2759"/>
<proteinExistence type="inferred from homology"/>
<evidence type="ECO:0000256" key="5">
    <source>
        <dbReference type="PIRSR" id="PIRSR011789-1"/>
    </source>
</evidence>
<feature type="domain" description="tRNA intron endonuclease catalytic" evidence="6">
    <location>
        <begin position="241"/>
        <end position="320"/>
    </location>
</feature>
<dbReference type="InterPro" id="IPR006676">
    <property type="entry name" value="tRNA_splic"/>
</dbReference>